<evidence type="ECO:0000256" key="6">
    <source>
        <dbReference type="PROSITE-ProRule" id="PRU00176"/>
    </source>
</evidence>
<evidence type="ECO:0000256" key="2">
    <source>
        <dbReference type="ARBA" id="ARBA00022604"/>
    </source>
</evidence>
<keyword evidence="3" id="KW-0805">Transcription regulation</keyword>
<comment type="subcellular location">
    <subcellularLocation>
        <location evidence="1">Nucleus</location>
    </subcellularLocation>
</comment>
<dbReference type="SMART" id="SM00360">
    <property type="entry name" value="RRM"/>
    <property type="match status" value="1"/>
</dbReference>
<proteinExistence type="predicted"/>
<keyword evidence="2" id="KW-0341">Growth regulation</keyword>
<evidence type="ECO:0000256" key="4">
    <source>
        <dbReference type="ARBA" id="ARBA00023163"/>
    </source>
</evidence>
<dbReference type="InterPro" id="IPR012677">
    <property type="entry name" value="Nucleotide-bd_a/b_plait_sf"/>
</dbReference>
<protein>
    <submittedName>
        <fullName evidence="9">Uncharacterized protein</fullName>
    </submittedName>
</protein>
<dbReference type="SUPFAM" id="SSF47459">
    <property type="entry name" value="HLH, helix-loop-helix DNA-binding domain"/>
    <property type="match status" value="1"/>
</dbReference>
<dbReference type="PROSITE" id="PS50102">
    <property type="entry name" value="RRM"/>
    <property type="match status" value="1"/>
</dbReference>
<accession>A0ABR0CTB9</accession>
<comment type="caution">
    <text evidence="9">The sequence shown here is derived from an EMBL/GenBank/DDBJ whole genome shotgun (WGS) entry which is preliminary data.</text>
</comment>
<dbReference type="PANTHER" id="PTHR32343:SF26">
    <property type="entry name" value="RNA-BINDING (RRM_RBD_RNP MOTIFS) FAMILY PROTEIN"/>
    <property type="match status" value="1"/>
</dbReference>
<dbReference type="PROSITE" id="PS50888">
    <property type="entry name" value="BHLH"/>
    <property type="match status" value="1"/>
</dbReference>
<dbReference type="InterPro" id="IPR035979">
    <property type="entry name" value="RBD_domain_sf"/>
</dbReference>
<dbReference type="Gene3D" id="3.30.70.330">
    <property type="match status" value="1"/>
</dbReference>
<gene>
    <name evidence="9" type="ORF">RD792_015321</name>
</gene>
<evidence type="ECO:0000259" key="8">
    <source>
        <dbReference type="PROSITE" id="PS50888"/>
    </source>
</evidence>
<dbReference type="InterPro" id="IPR000504">
    <property type="entry name" value="RRM_dom"/>
</dbReference>
<organism evidence="9 10">
    <name type="scientific">Penstemon davidsonii</name>
    <dbReference type="NCBI Taxonomy" id="160366"/>
    <lineage>
        <taxon>Eukaryota</taxon>
        <taxon>Viridiplantae</taxon>
        <taxon>Streptophyta</taxon>
        <taxon>Embryophyta</taxon>
        <taxon>Tracheophyta</taxon>
        <taxon>Spermatophyta</taxon>
        <taxon>Magnoliopsida</taxon>
        <taxon>eudicotyledons</taxon>
        <taxon>Gunneridae</taxon>
        <taxon>Pentapetalae</taxon>
        <taxon>asterids</taxon>
        <taxon>lamiids</taxon>
        <taxon>Lamiales</taxon>
        <taxon>Plantaginaceae</taxon>
        <taxon>Cheloneae</taxon>
        <taxon>Penstemon</taxon>
    </lineage>
</organism>
<evidence type="ECO:0000313" key="10">
    <source>
        <dbReference type="Proteomes" id="UP001291926"/>
    </source>
</evidence>
<evidence type="ECO:0000313" key="9">
    <source>
        <dbReference type="EMBL" id="KAK4479786.1"/>
    </source>
</evidence>
<keyword evidence="10" id="KW-1185">Reference proteome</keyword>
<feature type="domain" description="RRM" evidence="7">
    <location>
        <begin position="104"/>
        <end position="173"/>
    </location>
</feature>
<reference evidence="9 10" key="1">
    <citation type="journal article" date="2023" name="bioRxiv">
        <title>Genome report: Whole genome sequence and annotation of Penstemon davidsonii.</title>
        <authorList>
            <person name="Ostevik K.L."/>
            <person name="Alabady M."/>
            <person name="Zhang M."/>
            <person name="Rausher M.D."/>
        </authorList>
    </citation>
    <scope>NUCLEOTIDE SEQUENCE [LARGE SCALE GENOMIC DNA]</scope>
    <source>
        <strain evidence="9">DNT005</strain>
        <tissue evidence="9">Whole leaf</tissue>
    </source>
</reference>
<feature type="domain" description="BHLH" evidence="8">
    <location>
        <begin position="5"/>
        <end position="59"/>
    </location>
</feature>
<evidence type="ECO:0000256" key="5">
    <source>
        <dbReference type="ARBA" id="ARBA00023242"/>
    </source>
</evidence>
<dbReference type="InterPro" id="IPR036638">
    <property type="entry name" value="HLH_DNA-bd_sf"/>
</dbReference>
<sequence>MSSRRSRSSQSRVSRMSDDQIADLVSQLQRLIPELRNRRLDKVSASKVLHETCNYIRSLHKDVDDLSDRLSELLESTDNNSAQAAIIRSLLMELDLIEMSPSGYTVEVTSLSPNATEKDVHDFFTFCGAIEHVEILRAGEHACAAYVTFKNPHALETAVLLSGATIVDQPVFIARWGHYEDDYDLWNRSSWKIEDESNSSHSEGPNFVPSAGEAVSLAQDVVKTMASKGYILGKDALGKAKAFDESHQVSATAVAKVAELSERFGLTDKLFAGVEAARIVNQRYHISDTTKSAVCATGRTAASAANAVVNSDYFSKGALWVSGALNKAAQAAADLGSRGVNK</sequence>
<evidence type="ECO:0000256" key="1">
    <source>
        <dbReference type="ARBA" id="ARBA00004123"/>
    </source>
</evidence>
<dbReference type="Pfam" id="PF00076">
    <property type="entry name" value="RRM_1"/>
    <property type="match status" value="1"/>
</dbReference>
<dbReference type="CDD" id="cd11442">
    <property type="entry name" value="bHLH_AtPRE_like"/>
    <property type="match status" value="1"/>
</dbReference>
<dbReference type="InterPro" id="IPR044293">
    <property type="entry name" value="PRE"/>
</dbReference>
<name>A0ABR0CTB9_9LAMI</name>
<dbReference type="EMBL" id="JAYDYQ010002687">
    <property type="protein sequence ID" value="KAK4479786.1"/>
    <property type="molecule type" value="Genomic_DNA"/>
</dbReference>
<dbReference type="PANTHER" id="PTHR32343">
    <property type="entry name" value="SERINE/ARGININE-RICH SPLICING FACTOR"/>
    <property type="match status" value="1"/>
</dbReference>
<keyword evidence="4" id="KW-0804">Transcription</keyword>
<evidence type="ECO:0000256" key="3">
    <source>
        <dbReference type="ARBA" id="ARBA00023015"/>
    </source>
</evidence>
<keyword evidence="6" id="KW-0694">RNA-binding</keyword>
<dbReference type="Pfam" id="PF23174">
    <property type="entry name" value="bHLH_ILI"/>
    <property type="match status" value="1"/>
</dbReference>
<dbReference type="SUPFAM" id="SSF54928">
    <property type="entry name" value="RNA-binding domain, RBD"/>
    <property type="match status" value="1"/>
</dbReference>
<evidence type="ECO:0000259" key="7">
    <source>
        <dbReference type="PROSITE" id="PS50102"/>
    </source>
</evidence>
<dbReference type="Gene3D" id="4.10.280.10">
    <property type="entry name" value="Helix-loop-helix DNA-binding domain"/>
    <property type="match status" value="1"/>
</dbReference>
<dbReference type="InterPro" id="IPR011598">
    <property type="entry name" value="bHLH_dom"/>
</dbReference>
<keyword evidence="5" id="KW-0539">Nucleus</keyword>
<dbReference type="Proteomes" id="UP001291926">
    <property type="component" value="Unassembled WGS sequence"/>
</dbReference>